<dbReference type="Gene3D" id="1.10.940.10">
    <property type="entry name" value="NusB-like"/>
    <property type="match status" value="1"/>
</dbReference>
<dbReference type="GO" id="GO:0006353">
    <property type="term" value="P:DNA-templated transcription termination"/>
    <property type="evidence" value="ECO:0007669"/>
    <property type="project" value="UniProtKB-UniRule"/>
</dbReference>
<dbReference type="GO" id="GO:0005829">
    <property type="term" value="C:cytosol"/>
    <property type="evidence" value="ECO:0007669"/>
    <property type="project" value="TreeGrafter"/>
</dbReference>
<gene>
    <name evidence="6 8" type="primary">nusB</name>
    <name evidence="8" type="ORF">GJQ69_06575</name>
    <name evidence="9" type="ORF">GKP14_06950</name>
</gene>
<evidence type="ECO:0000313" key="11">
    <source>
        <dbReference type="Proteomes" id="UP000509623"/>
    </source>
</evidence>
<evidence type="ECO:0000256" key="4">
    <source>
        <dbReference type="ARBA" id="ARBA00023015"/>
    </source>
</evidence>
<evidence type="ECO:0000256" key="1">
    <source>
        <dbReference type="ARBA" id="ARBA00005952"/>
    </source>
</evidence>
<keyword evidence="3 6" id="KW-0694">RNA-binding</keyword>
<organism evidence="8 10">
    <name type="scientific">Caproicibacterium lactatifermentans</name>
    <dbReference type="NCBI Taxonomy" id="2666138"/>
    <lineage>
        <taxon>Bacteria</taxon>
        <taxon>Bacillati</taxon>
        <taxon>Bacillota</taxon>
        <taxon>Clostridia</taxon>
        <taxon>Eubacteriales</taxon>
        <taxon>Oscillospiraceae</taxon>
        <taxon>Caproicibacterium</taxon>
    </lineage>
</organism>
<dbReference type="NCBIfam" id="TIGR01951">
    <property type="entry name" value="nusB"/>
    <property type="match status" value="1"/>
</dbReference>
<evidence type="ECO:0000313" key="10">
    <source>
        <dbReference type="Proteomes" id="UP000501316"/>
    </source>
</evidence>
<dbReference type="SUPFAM" id="SSF48013">
    <property type="entry name" value="NusB-like"/>
    <property type="match status" value="1"/>
</dbReference>
<dbReference type="PANTHER" id="PTHR11078:SF3">
    <property type="entry name" value="ANTITERMINATION NUSB DOMAIN-CONTAINING PROTEIN"/>
    <property type="match status" value="1"/>
</dbReference>
<dbReference type="InterPro" id="IPR011605">
    <property type="entry name" value="NusB_fam"/>
</dbReference>
<dbReference type="KEGG" id="clf:GJQ69_06575"/>
<dbReference type="Proteomes" id="UP000509623">
    <property type="component" value="Chromosome"/>
</dbReference>
<reference evidence="9" key="3">
    <citation type="journal article" date="2022" name="Int. J. Syst. Evol. Microbiol.">
        <title>Caproicibacterium lactatifermentans sp. nov., isolated from pit clay used for the production of Chinese strong aroma-type liquor.</title>
        <authorList>
            <person name="Wang H."/>
            <person name="Gu Y."/>
            <person name="Zhao D."/>
            <person name="Qiao Z."/>
            <person name="Zheng J."/>
            <person name="Gao J."/>
            <person name="Ren C."/>
            <person name="Xu Y."/>
        </authorList>
    </citation>
    <scope>NUCLEOTIDE SEQUENCE</scope>
    <source>
        <strain evidence="9">JNU-WLY1368</strain>
    </source>
</reference>
<feature type="domain" description="NusB/RsmB/TIM44" evidence="7">
    <location>
        <begin position="4"/>
        <end position="137"/>
    </location>
</feature>
<evidence type="ECO:0000313" key="8">
    <source>
        <dbReference type="EMBL" id="QKN24176.1"/>
    </source>
</evidence>
<comment type="similarity">
    <text evidence="1 6">Belongs to the NusB family.</text>
</comment>
<keyword evidence="4 6" id="KW-0805">Transcription regulation</keyword>
<dbReference type="InterPro" id="IPR035926">
    <property type="entry name" value="NusB-like_sf"/>
</dbReference>
<evidence type="ECO:0000256" key="6">
    <source>
        <dbReference type="HAMAP-Rule" id="MF_00073"/>
    </source>
</evidence>
<comment type="function">
    <text evidence="6">Involved in transcription antitermination. Required for transcription of ribosomal RNA (rRNA) genes. Binds specifically to the boxA antiterminator sequence of the ribosomal RNA (rrn) operons.</text>
</comment>
<dbReference type="RefSeq" id="WP_174193313.1">
    <property type="nucleotide sequence ID" value="NZ_CP046051.1"/>
</dbReference>
<dbReference type="PANTHER" id="PTHR11078">
    <property type="entry name" value="N UTILIZATION SUBSTANCE PROTEIN B-RELATED"/>
    <property type="match status" value="1"/>
</dbReference>
<dbReference type="EMBL" id="CP046161">
    <property type="protein sequence ID" value="QKO30755.1"/>
    <property type="molecule type" value="Genomic_DNA"/>
</dbReference>
<keyword evidence="2 6" id="KW-0889">Transcription antitermination</keyword>
<dbReference type="InterPro" id="IPR006027">
    <property type="entry name" value="NusB_RsmB_TIM44"/>
</dbReference>
<sequence length="143" mass="15852">MKRHEARRQAFFLLFEQSLNGGTIDELIDYANEAGSFQEEDSPAPVPVDDFAVRVALGVEQHQKELDECIGKYARGWSVKRLSRVCLALARLALYEMKWEADIPVSVSINEVVELAKQYGDAGDAPFLNGILGSAAKELPRNA</sequence>
<reference evidence="9" key="2">
    <citation type="journal article" date="2021" name="Appl. Environ. Microbiol.">
        <title>Adaptability of a Caproate-Producing Bacterium Contributes to Its Dominance in an Anaerobic Fermentation System.</title>
        <authorList>
            <person name="Wang H."/>
            <person name="Gu Y."/>
            <person name="Zhou W."/>
            <person name="Zhao D."/>
            <person name="Qiao Z."/>
            <person name="Zheng J."/>
            <person name="Gao J."/>
            <person name="Chen X."/>
            <person name="Ren C."/>
            <person name="Xu Y."/>
        </authorList>
    </citation>
    <scope>NUCLEOTIDE SEQUENCE</scope>
    <source>
        <strain evidence="9">JNU-WLY1368</strain>
    </source>
</reference>
<accession>A0A859DR67</accession>
<name>A0A859DR67_9FIRM</name>
<protein>
    <recommendedName>
        <fullName evidence="6">Transcription antitermination protein NusB</fullName>
    </recommendedName>
    <alternativeName>
        <fullName evidence="6">Antitermination factor NusB</fullName>
    </alternativeName>
</protein>
<dbReference type="EMBL" id="CP046051">
    <property type="protein sequence ID" value="QKN24176.1"/>
    <property type="molecule type" value="Genomic_DNA"/>
</dbReference>
<dbReference type="HAMAP" id="MF_00073">
    <property type="entry name" value="NusB"/>
    <property type="match status" value="1"/>
</dbReference>
<evidence type="ECO:0000313" key="9">
    <source>
        <dbReference type="EMBL" id="QKO30755.1"/>
    </source>
</evidence>
<evidence type="ECO:0000259" key="7">
    <source>
        <dbReference type="Pfam" id="PF01029"/>
    </source>
</evidence>
<evidence type="ECO:0000256" key="2">
    <source>
        <dbReference type="ARBA" id="ARBA00022814"/>
    </source>
</evidence>
<evidence type="ECO:0000256" key="5">
    <source>
        <dbReference type="ARBA" id="ARBA00023163"/>
    </source>
</evidence>
<dbReference type="GO" id="GO:0031564">
    <property type="term" value="P:transcription antitermination"/>
    <property type="evidence" value="ECO:0007669"/>
    <property type="project" value="UniProtKB-KW"/>
</dbReference>
<dbReference type="Proteomes" id="UP000501316">
    <property type="component" value="Chromosome"/>
</dbReference>
<keyword evidence="11" id="KW-1185">Reference proteome</keyword>
<dbReference type="Pfam" id="PF01029">
    <property type="entry name" value="NusB"/>
    <property type="match status" value="1"/>
</dbReference>
<dbReference type="GO" id="GO:0003723">
    <property type="term" value="F:RNA binding"/>
    <property type="evidence" value="ECO:0007669"/>
    <property type="project" value="UniProtKB-UniRule"/>
</dbReference>
<reference evidence="10 11" key="1">
    <citation type="submission" date="2019-11" db="EMBL/GenBank/DDBJ databases">
        <authorList>
            <person name="Ren C."/>
            <person name="Wang H."/>
            <person name="Xu Y."/>
        </authorList>
    </citation>
    <scope>NUCLEOTIDE SEQUENCE [LARGE SCALE GENOMIC DNA]</scope>
    <source>
        <strain evidence="11">JNU-WLY1368</strain>
        <strain evidence="8 10">LBM 19010</strain>
    </source>
</reference>
<evidence type="ECO:0000256" key="3">
    <source>
        <dbReference type="ARBA" id="ARBA00022884"/>
    </source>
</evidence>
<keyword evidence="5 6" id="KW-0804">Transcription</keyword>
<dbReference type="AlphaFoldDB" id="A0A859DR67"/>
<proteinExistence type="inferred from homology"/>